<dbReference type="InterPro" id="IPR019606">
    <property type="entry name" value="GerMN"/>
</dbReference>
<evidence type="ECO:0000259" key="2">
    <source>
        <dbReference type="SMART" id="SM00909"/>
    </source>
</evidence>
<evidence type="ECO:0000313" key="3">
    <source>
        <dbReference type="EMBL" id="TGU72478.1"/>
    </source>
</evidence>
<dbReference type="SMART" id="SM00909">
    <property type="entry name" value="Germane"/>
    <property type="match status" value="1"/>
</dbReference>
<gene>
    <name evidence="3" type="ORF">E4633_09240</name>
</gene>
<protein>
    <submittedName>
        <fullName evidence="3">Sporulation protein</fullName>
    </submittedName>
</protein>
<comment type="caution">
    <text evidence="3">The sequence shown here is derived from an EMBL/GenBank/DDBJ whole genome shotgun (WGS) entry which is preliminary data.</text>
</comment>
<name>A0A4S1CFY9_9BACT</name>
<dbReference type="EMBL" id="SRSC01000002">
    <property type="protein sequence ID" value="TGU72478.1"/>
    <property type="molecule type" value="Genomic_DNA"/>
</dbReference>
<evidence type="ECO:0000256" key="1">
    <source>
        <dbReference type="SAM" id="SignalP"/>
    </source>
</evidence>
<accession>A0A4S1CFY9</accession>
<evidence type="ECO:0000313" key="4">
    <source>
        <dbReference type="Proteomes" id="UP000306416"/>
    </source>
</evidence>
<organism evidence="3 4">
    <name type="scientific">Geomonas terrae</name>
    <dbReference type="NCBI Taxonomy" id="2562681"/>
    <lineage>
        <taxon>Bacteria</taxon>
        <taxon>Pseudomonadati</taxon>
        <taxon>Thermodesulfobacteriota</taxon>
        <taxon>Desulfuromonadia</taxon>
        <taxon>Geobacterales</taxon>
        <taxon>Geobacteraceae</taxon>
        <taxon>Geomonas</taxon>
    </lineage>
</organism>
<feature type="chain" id="PRO_5020712624" evidence="1">
    <location>
        <begin position="24"/>
        <end position="296"/>
    </location>
</feature>
<keyword evidence="1" id="KW-0732">Signal</keyword>
<proteinExistence type="predicted"/>
<dbReference type="Proteomes" id="UP000306416">
    <property type="component" value="Unassembled WGS sequence"/>
</dbReference>
<keyword evidence="4" id="KW-1185">Reference proteome</keyword>
<feature type="signal peptide" evidence="1">
    <location>
        <begin position="1"/>
        <end position="23"/>
    </location>
</feature>
<sequence>MENSNFFRLSSLAALLFLMVVFAGCNARKEPPAEAKGRVNATGAFVSQFGPVPPIDKGTCYGFVIYFPSAKEPGKVLPFPFFSFDEGSLKKVALGKLVAGMGDLPAYHGELVQPFPAGTRVLDVSQSGDTVSVNFSKELAGAQLDAKAQQSLVSAVVLTVRQFSGVSRVVIKVDGADTPLNKLTASADEKSVFPLAPPRLLGVTGMKEKGRTDVEEIDAFFDRPVDIKELTLSSADGKKIDGEIFQSVFDMAGVLKAKKPQPYPPGTTIKVHWKVVDKIGRVASGDADVALEVKEH</sequence>
<feature type="domain" description="GerMN" evidence="2">
    <location>
        <begin position="90"/>
        <end position="182"/>
    </location>
</feature>
<reference evidence="3 4" key="1">
    <citation type="submission" date="2019-04" db="EMBL/GenBank/DDBJ databases">
        <title>Geobacter oryzae sp. nov., ferric-reducing bacteria isolated from paddy soil.</title>
        <authorList>
            <person name="Xu Z."/>
            <person name="Masuda Y."/>
            <person name="Itoh H."/>
            <person name="Senoo K."/>
        </authorList>
    </citation>
    <scope>NUCLEOTIDE SEQUENCE [LARGE SCALE GENOMIC DNA]</scope>
    <source>
        <strain evidence="3 4">Red111</strain>
    </source>
</reference>
<dbReference type="RefSeq" id="WP_135869955.1">
    <property type="nucleotide sequence ID" value="NZ_SRSC01000002.1"/>
</dbReference>
<dbReference type="Pfam" id="PF10646">
    <property type="entry name" value="Germane"/>
    <property type="match status" value="1"/>
</dbReference>
<dbReference type="AlphaFoldDB" id="A0A4S1CFY9"/>